<dbReference type="CDD" id="cd01107">
    <property type="entry name" value="HTH_BmrR"/>
    <property type="match status" value="1"/>
</dbReference>
<dbReference type="SUPFAM" id="SSF46955">
    <property type="entry name" value="Putative DNA-binding domain"/>
    <property type="match status" value="1"/>
</dbReference>
<evidence type="ECO:0000256" key="3">
    <source>
        <dbReference type="ARBA" id="ARBA00023125"/>
    </source>
</evidence>
<dbReference type="Proteomes" id="UP001169242">
    <property type="component" value="Unassembled WGS sequence"/>
</dbReference>
<keyword evidence="4" id="KW-0804">Transcription</keyword>
<dbReference type="SMART" id="SM00422">
    <property type="entry name" value="HTH_MERR"/>
    <property type="match status" value="1"/>
</dbReference>
<evidence type="ECO:0000259" key="5">
    <source>
        <dbReference type="PROSITE" id="PS50937"/>
    </source>
</evidence>
<dbReference type="InterPro" id="IPR011256">
    <property type="entry name" value="Reg_factor_effector_dom_sf"/>
</dbReference>
<dbReference type="PANTHER" id="PTHR30204">
    <property type="entry name" value="REDOX-CYCLING DRUG-SENSING TRANSCRIPTIONAL ACTIVATOR SOXR"/>
    <property type="match status" value="1"/>
</dbReference>
<comment type="caution">
    <text evidence="6">The sequence shown here is derived from an EMBL/GenBank/DDBJ whole genome shotgun (WGS) entry which is preliminary data.</text>
</comment>
<proteinExistence type="predicted"/>
<sequence length="265" mass="30974">MQNLFSIGEVAQLKDITIKALRYYHKMGILEPRFIDEQTGYRYYSIDQLIYIDVIKGGRALGTSIAELQEIFKDCNTDKLLDFLQVKKQEAEATIDKMNEIIGYINELNETVRYSRGLLKQDEICIQKMEPRYVVVAPCKEVGSLKELLYYSELEKVVQELQIEVAMERGILYEMNEQGEAVPKYVFNELKDQKNVKVTEKIKCIPGGKYLTLTYSKDNEAEQTKKLFEYVIKNDIQVERLLEIELFSDFFNTEAYNCQLQMLIE</sequence>
<gene>
    <name evidence="6" type="ORF">PBV87_14435</name>
</gene>
<dbReference type="Gene3D" id="3.20.80.10">
    <property type="entry name" value="Regulatory factor, effector binding domain"/>
    <property type="match status" value="1"/>
</dbReference>
<keyword evidence="2" id="KW-0805">Transcription regulation</keyword>
<dbReference type="RefSeq" id="WP_271012723.1">
    <property type="nucleotide sequence ID" value="NZ_JAQIFT010000053.1"/>
</dbReference>
<evidence type="ECO:0000256" key="2">
    <source>
        <dbReference type="ARBA" id="ARBA00023015"/>
    </source>
</evidence>
<reference evidence="6" key="1">
    <citation type="journal article" date="2023" name="Int. J. Syst. Evol. Microbiol.">
        <title>&lt;i&gt;Holtiella tumoricola&lt;/i&gt; gen. nov. sp. nov., isolated from a human clinical sample.</title>
        <authorList>
            <person name="Allen-Vercoe E."/>
            <person name="Daigneault M.C."/>
            <person name="Vancuren S.J."/>
            <person name="Cochrane K."/>
            <person name="O'Neal L.L."/>
            <person name="Sankaranarayanan K."/>
            <person name="Lawson P.A."/>
        </authorList>
    </citation>
    <scope>NUCLEOTIDE SEQUENCE</scope>
    <source>
        <strain evidence="6">CC70A</strain>
    </source>
</reference>
<dbReference type="InterPro" id="IPR000551">
    <property type="entry name" value="MerR-type_HTH_dom"/>
</dbReference>
<evidence type="ECO:0000313" key="7">
    <source>
        <dbReference type="Proteomes" id="UP001169242"/>
    </source>
</evidence>
<keyword evidence="1" id="KW-0678">Repressor</keyword>
<dbReference type="InterPro" id="IPR047057">
    <property type="entry name" value="MerR_fam"/>
</dbReference>
<dbReference type="EMBL" id="JAQIFT010000053">
    <property type="protein sequence ID" value="MDA3732687.1"/>
    <property type="molecule type" value="Genomic_DNA"/>
</dbReference>
<dbReference type="PANTHER" id="PTHR30204:SF69">
    <property type="entry name" value="MERR-FAMILY TRANSCRIPTIONAL REGULATOR"/>
    <property type="match status" value="1"/>
</dbReference>
<dbReference type="GO" id="GO:0003700">
    <property type="term" value="F:DNA-binding transcription factor activity"/>
    <property type="evidence" value="ECO:0007669"/>
    <property type="project" value="InterPro"/>
</dbReference>
<keyword evidence="7" id="KW-1185">Reference proteome</keyword>
<evidence type="ECO:0000256" key="1">
    <source>
        <dbReference type="ARBA" id="ARBA00022491"/>
    </source>
</evidence>
<dbReference type="Gene3D" id="1.10.1660.10">
    <property type="match status" value="1"/>
</dbReference>
<organism evidence="6 7">
    <name type="scientific">Holtiella tumoricola</name>
    <dbReference type="NCBI Taxonomy" id="3018743"/>
    <lineage>
        <taxon>Bacteria</taxon>
        <taxon>Bacillati</taxon>
        <taxon>Bacillota</taxon>
        <taxon>Clostridia</taxon>
        <taxon>Lachnospirales</taxon>
        <taxon>Cellulosilyticaceae</taxon>
        <taxon>Holtiella</taxon>
    </lineage>
</organism>
<dbReference type="GO" id="GO:0003677">
    <property type="term" value="F:DNA binding"/>
    <property type="evidence" value="ECO:0007669"/>
    <property type="project" value="UniProtKB-KW"/>
</dbReference>
<dbReference type="Pfam" id="PF00376">
    <property type="entry name" value="MerR"/>
    <property type="match status" value="1"/>
</dbReference>
<evidence type="ECO:0000256" key="4">
    <source>
        <dbReference type="ARBA" id="ARBA00023163"/>
    </source>
</evidence>
<evidence type="ECO:0000313" key="6">
    <source>
        <dbReference type="EMBL" id="MDA3732687.1"/>
    </source>
</evidence>
<name>A0AA42DPM7_9FIRM</name>
<dbReference type="AlphaFoldDB" id="A0AA42DPM7"/>
<feature type="domain" description="HTH merR-type" evidence="5">
    <location>
        <begin position="4"/>
        <end position="74"/>
    </location>
</feature>
<keyword evidence="3" id="KW-0238">DNA-binding</keyword>
<dbReference type="PROSITE" id="PS50937">
    <property type="entry name" value="HTH_MERR_2"/>
    <property type="match status" value="1"/>
</dbReference>
<protein>
    <submittedName>
        <fullName evidence="6">Helix-turn-helix domain-containing protein</fullName>
    </submittedName>
</protein>
<dbReference type="InterPro" id="IPR009061">
    <property type="entry name" value="DNA-bd_dom_put_sf"/>
</dbReference>
<accession>A0AA42DPM7</accession>